<feature type="domain" description="HTH cro/C1-type" evidence="2">
    <location>
        <begin position="17"/>
        <end position="65"/>
    </location>
</feature>
<reference evidence="3 4" key="1">
    <citation type="journal article" date="2019" name="Int. J. Syst. Evol. Microbiol.">
        <title>The Global Catalogue of Microorganisms (GCM) 10K type strain sequencing project: providing services to taxonomists for standard genome sequencing and annotation.</title>
        <authorList>
            <consortium name="The Broad Institute Genomics Platform"/>
            <consortium name="The Broad Institute Genome Sequencing Center for Infectious Disease"/>
            <person name="Wu L."/>
            <person name="Ma J."/>
        </authorList>
    </citation>
    <scope>NUCLEOTIDE SEQUENCE [LARGE SCALE GENOMIC DNA]</scope>
    <source>
        <strain evidence="3 4">JCM 10696</strain>
    </source>
</reference>
<proteinExistence type="predicted"/>
<dbReference type="Proteomes" id="UP001500665">
    <property type="component" value="Unassembled WGS sequence"/>
</dbReference>
<gene>
    <name evidence="3" type="ORF">GCM10009550_35720</name>
</gene>
<dbReference type="Gene3D" id="1.10.260.40">
    <property type="entry name" value="lambda repressor-like DNA-binding domains"/>
    <property type="match status" value="1"/>
</dbReference>
<dbReference type="SUPFAM" id="SSF47413">
    <property type="entry name" value="lambda repressor-like DNA-binding domains"/>
    <property type="match status" value="1"/>
</dbReference>
<feature type="region of interest" description="Disordered" evidence="1">
    <location>
        <begin position="552"/>
        <end position="578"/>
    </location>
</feature>
<dbReference type="InterPro" id="IPR001387">
    <property type="entry name" value="Cro/C1-type_HTH"/>
</dbReference>
<sequence>MDEPEAFGAWLGRQLRRKGMSQAELAKSLEVTRAAVSAWITGRAEPRPDKLQMIEEILGLATGATSTRSGTPDSVGGVIWSHRPAPSDGGRELGNAAAFAFDSDLAVVAREATQNSLDERYDPAEPVRIRFLLHELTGERVRRFLAALRWNELEPHLEAAADRRQKVGRVLADGIRELRDTERLVLLRIDDYNAAGLTGPEYDDGRFAAVVRRQLDSHKHDPAAGGSFGLGKATLWAASRFGLVLMHSTLSEEFEGRSARRLVGRLDLPWREIDGKQFAGPAWLGEPDPERRDAVRSWWADEKTVDDLYLRRESGDPGTSFLIVGAHDAVPERNELHDIHYALVRSLADNFWASMVRGNDVPARLIASVETLRDGEVVIPEKRVDPHEYQPERSRAVRAYYDRTTVPAMAGENSVVQRSITLAVPPKKNVAGSKQLQHEAVLLVTPSNENDRRNRLVTMRGTMMVVYDRKVSRLPLGSRTFQAVLLAGLATGSDDEAAIAAEEFLRAAEPPEHNDWKVTDDLRAIYARGVVTGISGFLKRARDEIRSAVKPAPLMTSSADSPLGDPVAPKAPQRRKSVATGFPTVKSARGSIRDGAWHLRVDVRLPERDDPWILEPVLRFLVRSGSSIIGKWAEIRPEAGCIRTEAGHLRFKPGIRSATFTAVSDVASHPVDAQMTTVEVDLARVKEASR</sequence>
<keyword evidence="4" id="KW-1185">Reference proteome</keyword>
<protein>
    <recommendedName>
        <fullName evidence="2">HTH cro/C1-type domain-containing protein</fullName>
    </recommendedName>
</protein>
<name>A0ABN1R8V4_9ACTN</name>
<accession>A0ABN1R8V4</accession>
<comment type="caution">
    <text evidence="3">The sequence shown here is derived from an EMBL/GenBank/DDBJ whole genome shotgun (WGS) entry which is preliminary data.</text>
</comment>
<dbReference type="InterPro" id="IPR010982">
    <property type="entry name" value="Lambda_DNA-bd_dom_sf"/>
</dbReference>
<dbReference type="EMBL" id="BAAAHH010000013">
    <property type="protein sequence ID" value="GAA0953566.1"/>
    <property type="molecule type" value="Genomic_DNA"/>
</dbReference>
<evidence type="ECO:0000313" key="3">
    <source>
        <dbReference type="EMBL" id="GAA0953566.1"/>
    </source>
</evidence>
<dbReference type="PROSITE" id="PS50943">
    <property type="entry name" value="HTH_CROC1"/>
    <property type="match status" value="1"/>
</dbReference>
<dbReference type="CDD" id="cd00093">
    <property type="entry name" value="HTH_XRE"/>
    <property type="match status" value="1"/>
</dbReference>
<dbReference type="Pfam" id="PF01381">
    <property type="entry name" value="HTH_3"/>
    <property type="match status" value="1"/>
</dbReference>
<evidence type="ECO:0000313" key="4">
    <source>
        <dbReference type="Proteomes" id="UP001500665"/>
    </source>
</evidence>
<evidence type="ECO:0000256" key="1">
    <source>
        <dbReference type="SAM" id="MobiDB-lite"/>
    </source>
</evidence>
<organism evidence="3 4">
    <name type="scientific">Actinocorallia libanotica</name>
    <dbReference type="NCBI Taxonomy" id="46162"/>
    <lineage>
        <taxon>Bacteria</taxon>
        <taxon>Bacillati</taxon>
        <taxon>Actinomycetota</taxon>
        <taxon>Actinomycetes</taxon>
        <taxon>Streptosporangiales</taxon>
        <taxon>Thermomonosporaceae</taxon>
        <taxon>Actinocorallia</taxon>
    </lineage>
</organism>
<dbReference type="RefSeq" id="WP_344241965.1">
    <property type="nucleotide sequence ID" value="NZ_BAAAHH010000013.1"/>
</dbReference>
<dbReference type="SMART" id="SM00530">
    <property type="entry name" value="HTH_XRE"/>
    <property type="match status" value="1"/>
</dbReference>
<evidence type="ECO:0000259" key="2">
    <source>
        <dbReference type="PROSITE" id="PS50943"/>
    </source>
</evidence>